<accession>A0ABT5BS53</accession>
<dbReference type="PANTHER" id="PTHR21666">
    <property type="entry name" value="PEPTIDASE-RELATED"/>
    <property type="match status" value="1"/>
</dbReference>
<organism evidence="1 2">
    <name type="scientific">Sorangium atrum</name>
    <dbReference type="NCBI Taxonomy" id="2995308"/>
    <lineage>
        <taxon>Bacteria</taxon>
        <taxon>Pseudomonadati</taxon>
        <taxon>Myxococcota</taxon>
        <taxon>Polyangia</taxon>
        <taxon>Polyangiales</taxon>
        <taxon>Polyangiaceae</taxon>
        <taxon>Sorangium</taxon>
    </lineage>
</organism>
<sequence length="605" mass="64450">MNTRPLFYRILTAATILSGCAYDELTTESVESVSEAYRVNDAALACGTPNTNLGEDLNTSGANAELQEWTDSLQAMPSSATKTDLLNRLLTNIQGPATAFPDAAARETFLRNVRAPLPMSLPYGPQSTGNQVSLGQGWIYGGGGSHRGLDIGRAASGSEDPSFDVLAVADGRVIGVYFDGPPGGGGNTVIIEHTGENGKKIYSLYMHLRNGATNDASAVKNISCGASVACQRYQLAANKSPLAKWWGKESDTIPVKPGQLVKRGTKIARAGSSMTVMDTLDANGVSSADWGNMHLHVYIAVPKGTTAPNDKIAVEVDAFGAYQKANGCYVEDPLTETDQPTYYSRLFAPFLPDFHDLGWKPFTDYPDYLSGMGYAPATLSFYNEGGFKVTGSYQHSTTGFFLQVGVGGSKIAENDGANEAWVPRETRIRIDGSGSPVYDFTATPRQSGEQTAFWHQLTQAQLDSLYNVYVVNGGYGIGDFFPYRVAGVQYYAVLFTTSASTSNWLTYGRSAALVQSDIAGIPAGLQVGQVVADTTWSPAKFSMLAVPAAGCAPHAYVDTSTLVYPVYAAQEASLGYKLQSVQVYSGGSRFNAVFGKASGACHAHP</sequence>
<dbReference type="PROSITE" id="PS51257">
    <property type="entry name" value="PROKAR_LIPOPROTEIN"/>
    <property type="match status" value="1"/>
</dbReference>
<gene>
    <name evidence="1" type="ORF">POL72_04525</name>
</gene>
<protein>
    <submittedName>
        <fullName evidence="1">M23 family metallopeptidase</fullName>
    </submittedName>
</protein>
<evidence type="ECO:0000313" key="1">
    <source>
        <dbReference type="EMBL" id="MDC0676993.1"/>
    </source>
</evidence>
<dbReference type="Proteomes" id="UP001217485">
    <property type="component" value="Unassembled WGS sequence"/>
</dbReference>
<name>A0ABT5BS53_9BACT</name>
<dbReference type="PANTHER" id="PTHR21666:SF270">
    <property type="entry name" value="MUREIN HYDROLASE ACTIVATOR ENVC"/>
    <property type="match status" value="1"/>
</dbReference>
<dbReference type="RefSeq" id="WP_272093765.1">
    <property type="nucleotide sequence ID" value="NZ_JAQNDK010000001.1"/>
</dbReference>
<keyword evidence="2" id="KW-1185">Reference proteome</keyword>
<dbReference type="Gene3D" id="2.70.70.10">
    <property type="entry name" value="Glucose Permease (Domain IIA)"/>
    <property type="match status" value="1"/>
</dbReference>
<dbReference type="InterPro" id="IPR050570">
    <property type="entry name" value="Cell_wall_metabolism_enzyme"/>
</dbReference>
<proteinExistence type="predicted"/>
<comment type="caution">
    <text evidence="1">The sequence shown here is derived from an EMBL/GenBank/DDBJ whole genome shotgun (WGS) entry which is preliminary data.</text>
</comment>
<dbReference type="SUPFAM" id="SSF51261">
    <property type="entry name" value="Duplicated hybrid motif"/>
    <property type="match status" value="1"/>
</dbReference>
<reference evidence="1 2" key="1">
    <citation type="submission" date="2023-01" db="EMBL/GenBank/DDBJ databases">
        <title>Minimal conservation of predation-associated metabolite biosynthetic gene clusters underscores biosynthetic potential of Myxococcota including descriptions for ten novel species: Archangium lansinium sp. nov., Myxococcus landrumus sp. nov., Nannocystis bai.</title>
        <authorList>
            <person name="Ahearne A."/>
            <person name="Stevens C."/>
            <person name="Dowd S."/>
        </authorList>
    </citation>
    <scope>NUCLEOTIDE SEQUENCE [LARGE SCALE GENOMIC DNA]</scope>
    <source>
        <strain evidence="1 2">WIWO2</strain>
    </source>
</reference>
<dbReference type="InterPro" id="IPR011055">
    <property type="entry name" value="Dup_hybrid_motif"/>
</dbReference>
<dbReference type="EMBL" id="JAQNDK010000001">
    <property type="protein sequence ID" value="MDC0676993.1"/>
    <property type="molecule type" value="Genomic_DNA"/>
</dbReference>
<evidence type="ECO:0000313" key="2">
    <source>
        <dbReference type="Proteomes" id="UP001217485"/>
    </source>
</evidence>
<dbReference type="CDD" id="cd12797">
    <property type="entry name" value="M23_peptidase"/>
    <property type="match status" value="1"/>
</dbReference>